<dbReference type="NCBIfam" id="NF041499">
    <property type="entry name" value="MobP3"/>
    <property type="match status" value="1"/>
</dbReference>
<evidence type="ECO:0000256" key="1">
    <source>
        <dbReference type="SAM" id="MobiDB-lite"/>
    </source>
</evidence>
<dbReference type="SUPFAM" id="SSF81901">
    <property type="entry name" value="HCP-like"/>
    <property type="match status" value="4"/>
</dbReference>
<dbReference type="RefSeq" id="WP_227020174.1">
    <property type="nucleotide sequence ID" value="NZ_JAGSND010000020.1"/>
</dbReference>
<dbReference type="AlphaFoldDB" id="A0A8J8B2P4"/>
<proteinExistence type="predicted"/>
<dbReference type="PANTHER" id="PTHR11102:SF160">
    <property type="entry name" value="ERAD-ASSOCIATED E3 UBIQUITIN-PROTEIN LIGASE COMPONENT HRD3"/>
    <property type="match status" value="1"/>
</dbReference>
<dbReference type="InterPro" id="IPR006597">
    <property type="entry name" value="Sel1-like"/>
</dbReference>
<dbReference type="Pfam" id="PF08238">
    <property type="entry name" value="Sel1"/>
    <property type="match status" value="13"/>
</dbReference>
<reference evidence="2" key="1">
    <citation type="submission" date="2021-04" db="EMBL/GenBank/DDBJ databases">
        <title>Sinoanaerobacter chloroacetimidivorans sp. nov., an obligate anaerobic bacterium isolated from anaerobic sludge.</title>
        <authorList>
            <person name="Bao Y."/>
        </authorList>
    </citation>
    <scope>NUCLEOTIDE SEQUENCE</scope>
    <source>
        <strain evidence="2">BAD-6</strain>
    </source>
</reference>
<comment type="caution">
    <text evidence="2">The sequence shown here is derived from an EMBL/GenBank/DDBJ whole genome shotgun (WGS) entry which is preliminary data.</text>
</comment>
<feature type="region of interest" description="Disordered" evidence="1">
    <location>
        <begin position="373"/>
        <end position="400"/>
    </location>
</feature>
<evidence type="ECO:0000313" key="2">
    <source>
        <dbReference type="EMBL" id="MBR0600053.1"/>
    </source>
</evidence>
<sequence length="1003" mass="114670">MPRIIFKCGYIKNDPEHVKNLIEYVGTREGVEKLPQYRRNQPATPKQIERIGDILTQFPDSIRLFEYEDYQNKPTLENASAFITAAIDHNLEQLTHQEVYVNYIATRPRAEKLGSHGLFTDEDEPLVLSQVAEKVAEHTGNIWTPIISMRREDAARLGYDNASAWIALLRQQRNIFAEQMKIAPENLRWYAAFHDESHHPHCHMIIYSVDPRKGYVTKPAIENMRSSLAREIFQQDLLQIYSEQTIQRNTLTEQSRNTLRELLEQLRTGTCEDMVIEDLMSRLAEKLKHTTGKKQYGYLQVPLKELVNQIVDELAKDARVAAAYAKWYELRNEVLRTYKDKLSEPLPLSQQKEFKQIKNIVIAEAIDLGNNHLTFEGDENAEPTYEEETAAGDAEPEQPMAEPEAVLHEVVEDQDYNLSDAQSHAPSSDSGDREPGKPHIAWNDRYKEARTFLYGSDDTEPNFEQALQLFLEEAEDGNALVMHDLGRMYADGLGVEMDTDAASCWYEKALSAFMDIETEKENRYIEYRIGKMHAAGLGTAQDYEEAAGWFDTAVSKNHKYAQYSLAGLYYRGQGVEQDYQTAFELYRRAARQRVPYADYELAKMYRDGVGTERNAEEAELHFEEAFYGFTKLEEQNHDDKLQYRLGQMLYTGTGTEKDMEAAIGYFEKSARLGNVHAQYMLGKIYLDADSGHENVEQAILWLTKAADNGNGLAQYALAKLYRDGNHVEKDIQKAISLFTLSAEQDNSYAAFALGKLYLTGVEVPKDIDAAVKWLALSSELGNQFAQYTLAKLYLVGEDVARDIQKALKLFLKSGELGNQYAQYQLGRLYLKGEHIPKDAKAAVKWFTASAKQDNQYAQYQLGKLYLLGEVVPKNVEAAVKWLAASAGQNNQYAQYQLGKLYLLGKDVPRDREAAVRWLTASVEQGNVYAQFFLDHLDSFRDPSIFLAATRLLHHLSRIFHEEERRLPGGPSIQIESKLRRKIREKKIAQGHAPDDHEQRFNTY</sequence>
<dbReference type="EMBL" id="JAGSND010000020">
    <property type="protein sequence ID" value="MBR0600053.1"/>
    <property type="molecule type" value="Genomic_DNA"/>
</dbReference>
<feature type="compositionally biased region" description="Basic and acidic residues" evidence="1">
    <location>
        <begin position="430"/>
        <end position="441"/>
    </location>
</feature>
<name>A0A8J8B2P4_9FIRM</name>
<organism evidence="2 3">
    <name type="scientific">Sinanaerobacter chloroacetimidivorans</name>
    <dbReference type="NCBI Taxonomy" id="2818044"/>
    <lineage>
        <taxon>Bacteria</taxon>
        <taxon>Bacillati</taxon>
        <taxon>Bacillota</taxon>
        <taxon>Clostridia</taxon>
        <taxon>Peptostreptococcales</taxon>
        <taxon>Anaerovoracaceae</taxon>
        <taxon>Sinanaerobacter</taxon>
    </lineage>
</organism>
<evidence type="ECO:0000313" key="3">
    <source>
        <dbReference type="Proteomes" id="UP000675664"/>
    </source>
</evidence>
<feature type="compositionally biased region" description="Polar residues" evidence="1">
    <location>
        <begin position="418"/>
        <end position="429"/>
    </location>
</feature>
<dbReference type="InterPro" id="IPR011990">
    <property type="entry name" value="TPR-like_helical_dom_sf"/>
</dbReference>
<reference evidence="2" key="2">
    <citation type="submission" date="2021-04" db="EMBL/GenBank/DDBJ databases">
        <authorList>
            <person name="Liu J."/>
        </authorList>
    </citation>
    <scope>NUCLEOTIDE SEQUENCE</scope>
    <source>
        <strain evidence="2">BAD-6</strain>
    </source>
</reference>
<dbReference type="Gene3D" id="1.25.40.10">
    <property type="entry name" value="Tetratricopeptide repeat domain"/>
    <property type="match status" value="2"/>
</dbReference>
<accession>A0A8J8B2P4</accession>
<dbReference type="SMART" id="SM00671">
    <property type="entry name" value="SEL1"/>
    <property type="match status" value="12"/>
</dbReference>
<dbReference type="InterPro" id="IPR041073">
    <property type="entry name" value="MobL"/>
</dbReference>
<keyword evidence="3" id="KW-1185">Reference proteome</keyword>
<dbReference type="InterPro" id="IPR048102">
    <property type="entry name" value="MobP3"/>
</dbReference>
<dbReference type="Pfam" id="PF18555">
    <property type="entry name" value="MobL"/>
    <property type="match status" value="1"/>
</dbReference>
<dbReference type="InterPro" id="IPR050767">
    <property type="entry name" value="Sel1_AlgK"/>
</dbReference>
<gene>
    <name evidence="2" type="ORF">KCX82_19390</name>
</gene>
<feature type="compositionally biased region" description="Acidic residues" evidence="1">
    <location>
        <begin position="376"/>
        <end position="396"/>
    </location>
</feature>
<feature type="region of interest" description="Disordered" evidence="1">
    <location>
        <begin position="418"/>
        <end position="441"/>
    </location>
</feature>
<dbReference type="Proteomes" id="UP000675664">
    <property type="component" value="Unassembled WGS sequence"/>
</dbReference>
<dbReference type="PANTHER" id="PTHR11102">
    <property type="entry name" value="SEL-1-LIKE PROTEIN"/>
    <property type="match status" value="1"/>
</dbReference>
<protein>
    <submittedName>
        <fullName evidence="2">SEL1-like repeat protein</fullName>
    </submittedName>
</protein>